<reference evidence="2" key="1">
    <citation type="journal article" date="2019" name="Int. J. Syst. Evol. Microbiol.">
        <title>The Global Catalogue of Microorganisms (GCM) 10K type strain sequencing project: providing services to taxonomists for standard genome sequencing and annotation.</title>
        <authorList>
            <consortium name="The Broad Institute Genomics Platform"/>
            <consortium name="The Broad Institute Genome Sequencing Center for Infectious Disease"/>
            <person name="Wu L."/>
            <person name="Ma J."/>
        </authorList>
    </citation>
    <scope>NUCLEOTIDE SEQUENCE [LARGE SCALE GENOMIC DNA]</scope>
    <source>
        <strain evidence="2">CCUG 49560</strain>
    </source>
</reference>
<accession>A0ABV9EPF9</accession>
<name>A0ABV9EPF9_9ACTN</name>
<dbReference type="EMBL" id="JBHSFN010000031">
    <property type="protein sequence ID" value="MFC4591357.1"/>
    <property type="molecule type" value="Genomic_DNA"/>
</dbReference>
<organism evidence="1 2">
    <name type="scientific">Sphaerisporangium corydalis</name>
    <dbReference type="NCBI Taxonomy" id="1441875"/>
    <lineage>
        <taxon>Bacteria</taxon>
        <taxon>Bacillati</taxon>
        <taxon>Actinomycetota</taxon>
        <taxon>Actinomycetes</taxon>
        <taxon>Streptosporangiales</taxon>
        <taxon>Streptosporangiaceae</taxon>
        <taxon>Sphaerisporangium</taxon>
    </lineage>
</organism>
<evidence type="ECO:0000313" key="2">
    <source>
        <dbReference type="Proteomes" id="UP001595891"/>
    </source>
</evidence>
<sequence length="112" mass="12239">MRSSRIQSFFAGMLIANSAPHLATAVTGRRHLTPLAGKRSGPVVNGVWAGLNLAGGVLLLHMSRRGDDRPRWDEDLLAFELGYLAFATWMTGSERLLPMNWTKSTDTGGDQN</sequence>
<proteinExistence type="predicted"/>
<evidence type="ECO:0000313" key="1">
    <source>
        <dbReference type="EMBL" id="MFC4591357.1"/>
    </source>
</evidence>
<comment type="caution">
    <text evidence="1">The sequence shown here is derived from an EMBL/GenBank/DDBJ whole genome shotgun (WGS) entry which is preliminary data.</text>
</comment>
<dbReference type="Proteomes" id="UP001595891">
    <property type="component" value="Unassembled WGS sequence"/>
</dbReference>
<keyword evidence="2" id="KW-1185">Reference proteome</keyword>
<gene>
    <name evidence="1" type="ORF">ACFO8L_35050</name>
</gene>
<dbReference type="RefSeq" id="WP_262850752.1">
    <property type="nucleotide sequence ID" value="NZ_JANZYP010000116.1"/>
</dbReference>
<protein>
    <submittedName>
        <fullName evidence="1">Uncharacterized protein</fullName>
    </submittedName>
</protein>